<feature type="domain" description="Fe2OG dioxygenase" evidence="9">
    <location>
        <begin position="83"/>
        <end position="212"/>
    </location>
</feature>
<dbReference type="GO" id="GO:0005634">
    <property type="term" value="C:nucleus"/>
    <property type="evidence" value="ECO:0007669"/>
    <property type="project" value="UniProtKB-SubCell"/>
</dbReference>
<evidence type="ECO:0000256" key="3">
    <source>
        <dbReference type="ARBA" id="ARBA00007879"/>
    </source>
</evidence>
<keyword evidence="4" id="KW-0479">Metal-binding</keyword>
<keyword evidence="6" id="KW-0560">Oxidoreductase</keyword>
<evidence type="ECO:0000256" key="5">
    <source>
        <dbReference type="ARBA" id="ARBA00022964"/>
    </source>
</evidence>
<proteinExistence type="inferred from homology"/>
<keyword evidence="11" id="KW-1185">Reference proteome</keyword>
<dbReference type="PROSITE" id="PS51471">
    <property type="entry name" value="FE2OG_OXY"/>
    <property type="match status" value="1"/>
</dbReference>
<evidence type="ECO:0000256" key="6">
    <source>
        <dbReference type="ARBA" id="ARBA00023002"/>
    </source>
</evidence>
<gene>
    <name evidence="10" type="ORF">ONE63_000736</name>
</gene>
<dbReference type="GO" id="GO:0046872">
    <property type="term" value="F:metal ion binding"/>
    <property type="evidence" value="ECO:0007669"/>
    <property type="project" value="UniProtKB-KW"/>
</dbReference>
<dbReference type="InterPro" id="IPR027450">
    <property type="entry name" value="AlkB-like"/>
</dbReference>
<dbReference type="Gene3D" id="2.60.120.590">
    <property type="entry name" value="Alpha-ketoglutarate-dependent dioxygenase AlkB-like"/>
    <property type="match status" value="1"/>
</dbReference>
<sequence>MKQLDAPPTIYYEPNFINEEEEKRLIESVYSAPKPKWQQLSNRRLQNWGGLPHPKGMIAEAIPDWLMQYVNKINALHLFGDKKANHVLVNEYLPGQGIMPHTDGPLFYPVITTISLGSHTVLNFYERQGTDEVNIGDTPASSMEPRGKVVSVLIEPRSLLVVKDDLYHKHLHSISEQEADEVSKSVINRNNHKIGDVLQRQTRISLTIRHVPKTSKAAIFLSRKN</sequence>
<evidence type="ECO:0000256" key="2">
    <source>
        <dbReference type="ARBA" id="ARBA00004123"/>
    </source>
</evidence>
<dbReference type="InterPro" id="IPR037151">
    <property type="entry name" value="AlkB-like_sf"/>
</dbReference>
<dbReference type="GO" id="GO:0051213">
    <property type="term" value="F:dioxygenase activity"/>
    <property type="evidence" value="ECO:0007669"/>
    <property type="project" value="UniProtKB-KW"/>
</dbReference>
<evidence type="ECO:0000313" key="11">
    <source>
        <dbReference type="Proteomes" id="UP001075354"/>
    </source>
</evidence>
<dbReference type="PANTHER" id="PTHR46030">
    <property type="entry name" value="ALPHA-KETOGLUTARATE-DEPENDENT DIOXYGENASE ALKB HOMOLOG 6"/>
    <property type="match status" value="1"/>
</dbReference>
<dbReference type="SUPFAM" id="SSF51197">
    <property type="entry name" value="Clavaminate synthase-like"/>
    <property type="match status" value="1"/>
</dbReference>
<reference evidence="10" key="1">
    <citation type="submission" date="2022-12" db="EMBL/GenBank/DDBJ databases">
        <title>Chromosome-level genome assembly of the bean flower thrips Megalurothrips usitatus.</title>
        <authorList>
            <person name="Ma L."/>
            <person name="Liu Q."/>
            <person name="Li H."/>
            <person name="Cai W."/>
        </authorList>
    </citation>
    <scope>NUCLEOTIDE SEQUENCE</scope>
    <source>
        <strain evidence="10">Cailab_2022a</strain>
    </source>
</reference>
<dbReference type="Proteomes" id="UP001075354">
    <property type="component" value="Chromosome 1"/>
</dbReference>
<accession>A0AAV7Y0F5</accession>
<evidence type="ECO:0000259" key="9">
    <source>
        <dbReference type="PROSITE" id="PS51471"/>
    </source>
</evidence>
<evidence type="ECO:0000256" key="1">
    <source>
        <dbReference type="ARBA" id="ARBA00001954"/>
    </source>
</evidence>
<evidence type="ECO:0000313" key="10">
    <source>
        <dbReference type="EMBL" id="KAJ1532107.1"/>
    </source>
</evidence>
<keyword evidence="8" id="KW-0539">Nucleus</keyword>
<comment type="similarity">
    <text evidence="3">Belongs to the alkB family.</text>
</comment>
<keyword evidence="5" id="KW-0223">Dioxygenase</keyword>
<dbReference type="InterPro" id="IPR005123">
    <property type="entry name" value="Oxoglu/Fe-dep_dioxygenase_dom"/>
</dbReference>
<dbReference type="EMBL" id="JAPTSV010000001">
    <property type="protein sequence ID" value="KAJ1532107.1"/>
    <property type="molecule type" value="Genomic_DNA"/>
</dbReference>
<dbReference type="PANTHER" id="PTHR46030:SF1">
    <property type="entry name" value="ALPHA-KETOGLUTARATE-DEPENDENT DIOXYGENASE ALKB HOMOLOG 6"/>
    <property type="match status" value="1"/>
</dbReference>
<dbReference type="Pfam" id="PF13532">
    <property type="entry name" value="2OG-FeII_Oxy_2"/>
    <property type="match status" value="1"/>
</dbReference>
<evidence type="ECO:0000256" key="8">
    <source>
        <dbReference type="ARBA" id="ARBA00023242"/>
    </source>
</evidence>
<comment type="cofactor">
    <cofactor evidence="1">
        <name>Fe(2+)</name>
        <dbReference type="ChEBI" id="CHEBI:29033"/>
    </cofactor>
</comment>
<dbReference type="InterPro" id="IPR032862">
    <property type="entry name" value="ALKBH6"/>
</dbReference>
<comment type="subcellular location">
    <subcellularLocation>
        <location evidence="2">Nucleus</location>
    </subcellularLocation>
</comment>
<evidence type="ECO:0000256" key="7">
    <source>
        <dbReference type="ARBA" id="ARBA00023004"/>
    </source>
</evidence>
<comment type="caution">
    <text evidence="10">The sequence shown here is derived from an EMBL/GenBank/DDBJ whole genome shotgun (WGS) entry which is preliminary data.</text>
</comment>
<name>A0AAV7Y0F5_9NEOP</name>
<evidence type="ECO:0000256" key="4">
    <source>
        <dbReference type="ARBA" id="ARBA00022723"/>
    </source>
</evidence>
<keyword evidence="7" id="KW-0408">Iron</keyword>
<organism evidence="10 11">
    <name type="scientific">Megalurothrips usitatus</name>
    <name type="common">bean blossom thrips</name>
    <dbReference type="NCBI Taxonomy" id="439358"/>
    <lineage>
        <taxon>Eukaryota</taxon>
        <taxon>Metazoa</taxon>
        <taxon>Ecdysozoa</taxon>
        <taxon>Arthropoda</taxon>
        <taxon>Hexapoda</taxon>
        <taxon>Insecta</taxon>
        <taxon>Pterygota</taxon>
        <taxon>Neoptera</taxon>
        <taxon>Paraneoptera</taxon>
        <taxon>Thysanoptera</taxon>
        <taxon>Terebrantia</taxon>
        <taxon>Thripoidea</taxon>
        <taxon>Thripidae</taxon>
        <taxon>Megalurothrips</taxon>
    </lineage>
</organism>
<dbReference type="AlphaFoldDB" id="A0AAV7Y0F5"/>
<protein>
    <recommendedName>
        <fullName evidence="9">Fe2OG dioxygenase domain-containing protein</fullName>
    </recommendedName>
</protein>